<dbReference type="WBParaSite" id="ACRNAN_scaffold1738.g11721.t1">
    <property type="protein sequence ID" value="ACRNAN_scaffold1738.g11721.t1"/>
    <property type="gene ID" value="ACRNAN_scaffold1738.g11721"/>
</dbReference>
<evidence type="ECO:0000313" key="1">
    <source>
        <dbReference type="Proteomes" id="UP000887540"/>
    </source>
</evidence>
<protein>
    <submittedName>
        <fullName evidence="2">Uncharacterized protein</fullName>
    </submittedName>
</protein>
<dbReference type="Proteomes" id="UP000887540">
    <property type="component" value="Unplaced"/>
</dbReference>
<evidence type="ECO:0000313" key="2">
    <source>
        <dbReference type="WBParaSite" id="ACRNAN_scaffold1738.g11721.t1"/>
    </source>
</evidence>
<dbReference type="AlphaFoldDB" id="A0A914D161"/>
<accession>A0A914D161</accession>
<reference evidence="2" key="1">
    <citation type="submission" date="2022-11" db="UniProtKB">
        <authorList>
            <consortium name="WormBaseParasite"/>
        </authorList>
    </citation>
    <scope>IDENTIFICATION</scope>
</reference>
<name>A0A914D161_9BILA</name>
<organism evidence="1 2">
    <name type="scientific">Acrobeloides nanus</name>
    <dbReference type="NCBI Taxonomy" id="290746"/>
    <lineage>
        <taxon>Eukaryota</taxon>
        <taxon>Metazoa</taxon>
        <taxon>Ecdysozoa</taxon>
        <taxon>Nematoda</taxon>
        <taxon>Chromadorea</taxon>
        <taxon>Rhabditida</taxon>
        <taxon>Tylenchina</taxon>
        <taxon>Cephalobomorpha</taxon>
        <taxon>Cephaloboidea</taxon>
        <taxon>Cephalobidae</taxon>
        <taxon>Acrobeloides</taxon>
    </lineage>
</organism>
<sequence>MNQSQLDEIDAVPTSIYRLPGNTTDSNRPRLFKVFLSTSAQQREVLKNAKKLKNSERFKGTWLRPSMTYEERQLDYELHQAAKKRTMSRTGSYMRI</sequence>
<keyword evidence="1" id="KW-1185">Reference proteome</keyword>
<proteinExistence type="predicted"/>